<dbReference type="AlphaFoldDB" id="A0A9P8ZYN2"/>
<dbReference type="Proteomes" id="UP000758603">
    <property type="component" value="Unassembled WGS sequence"/>
</dbReference>
<evidence type="ECO:0000256" key="2">
    <source>
        <dbReference type="SAM" id="Phobius"/>
    </source>
</evidence>
<dbReference type="EMBL" id="JAGPXC010000003">
    <property type="protein sequence ID" value="KAH6655357.1"/>
    <property type="molecule type" value="Genomic_DNA"/>
</dbReference>
<feature type="compositionally biased region" description="Basic and acidic residues" evidence="1">
    <location>
        <begin position="104"/>
        <end position="132"/>
    </location>
</feature>
<organism evidence="3 4">
    <name type="scientific">Truncatella angustata</name>
    <dbReference type="NCBI Taxonomy" id="152316"/>
    <lineage>
        <taxon>Eukaryota</taxon>
        <taxon>Fungi</taxon>
        <taxon>Dikarya</taxon>
        <taxon>Ascomycota</taxon>
        <taxon>Pezizomycotina</taxon>
        <taxon>Sordariomycetes</taxon>
        <taxon>Xylariomycetidae</taxon>
        <taxon>Amphisphaeriales</taxon>
        <taxon>Sporocadaceae</taxon>
        <taxon>Truncatella</taxon>
    </lineage>
</organism>
<name>A0A9P8ZYN2_9PEZI</name>
<keyword evidence="2" id="KW-0812">Transmembrane</keyword>
<keyword evidence="2" id="KW-0472">Membrane</keyword>
<accession>A0A9P8ZYN2</accession>
<evidence type="ECO:0000313" key="3">
    <source>
        <dbReference type="EMBL" id="KAH6655357.1"/>
    </source>
</evidence>
<sequence>MGSTLSAVKTLIVPAVISLILFIVCSYILVPLWRQYRQRYSQYLPLETISNQTSSFRVRAQHAIAKWLIPARWRQSLHGRLVTAEGSDAGFDSDDGEELGDVDDDRRHALSLDTSGRIEHTDTNRRLSRDLEEGFMDDSDEEGDNRDRNR</sequence>
<proteinExistence type="predicted"/>
<feature type="compositionally biased region" description="Acidic residues" evidence="1">
    <location>
        <begin position="133"/>
        <end position="144"/>
    </location>
</feature>
<reference evidence="3" key="1">
    <citation type="journal article" date="2021" name="Nat. Commun.">
        <title>Genetic determinants of endophytism in the Arabidopsis root mycobiome.</title>
        <authorList>
            <person name="Mesny F."/>
            <person name="Miyauchi S."/>
            <person name="Thiergart T."/>
            <person name="Pickel B."/>
            <person name="Atanasova L."/>
            <person name="Karlsson M."/>
            <person name="Huettel B."/>
            <person name="Barry K.W."/>
            <person name="Haridas S."/>
            <person name="Chen C."/>
            <person name="Bauer D."/>
            <person name="Andreopoulos W."/>
            <person name="Pangilinan J."/>
            <person name="LaButti K."/>
            <person name="Riley R."/>
            <person name="Lipzen A."/>
            <person name="Clum A."/>
            <person name="Drula E."/>
            <person name="Henrissat B."/>
            <person name="Kohler A."/>
            <person name="Grigoriev I.V."/>
            <person name="Martin F.M."/>
            <person name="Hacquard S."/>
        </authorList>
    </citation>
    <scope>NUCLEOTIDE SEQUENCE</scope>
    <source>
        <strain evidence="3">MPI-SDFR-AT-0073</strain>
    </source>
</reference>
<dbReference type="RefSeq" id="XP_045959622.1">
    <property type="nucleotide sequence ID" value="XM_046107089.1"/>
</dbReference>
<evidence type="ECO:0000256" key="1">
    <source>
        <dbReference type="SAM" id="MobiDB-lite"/>
    </source>
</evidence>
<feature type="transmembrane region" description="Helical" evidence="2">
    <location>
        <begin position="12"/>
        <end position="33"/>
    </location>
</feature>
<gene>
    <name evidence="3" type="ORF">BKA67DRAFT_657304</name>
</gene>
<comment type="caution">
    <text evidence="3">The sequence shown here is derived from an EMBL/GenBank/DDBJ whole genome shotgun (WGS) entry which is preliminary data.</text>
</comment>
<evidence type="ECO:0000313" key="4">
    <source>
        <dbReference type="Proteomes" id="UP000758603"/>
    </source>
</evidence>
<dbReference type="OrthoDB" id="5427070at2759"/>
<keyword evidence="2" id="KW-1133">Transmembrane helix</keyword>
<feature type="region of interest" description="Disordered" evidence="1">
    <location>
        <begin position="85"/>
        <end position="150"/>
    </location>
</feature>
<protein>
    <submittedName>
        <fullName evidence="3">Uncharacterized protein</fullName>
    </submittedName>
</protein>
<feature type="compositionally biased region" description="Acidic residues" evidence="1">
    <location>
        <begin position="91"/>
        <end position="103"/>
    </location>
</feature>
<dbReference type="GeneID" id="70135980"/>
<keyword evidence="4" id="KW-1185">Reference proteome</keyword>